<dbReference type="InterPro" id="IPR009571">
    <property type="entry name" value="SUR7/Rim9-like_fungi"/>
</dbReference>
<dbReference type="GO" id="GO:0005886">
    <property type="term" value="C:plasma membrane"/>
    <property type="evidence" value="ECO:0007669"/>
    <property type="project" value="InterPro"/>
</dbReference>
<dbReference type="RefSeq" id="XP_033595677.1">
    <property type="nucleotide sequence ID" value="XM_033742171.1"/>
</dbReference>
<dbReference type="GeneID" id="54483225"/>
<dbReference type="PANTHER" id="PTHR28019">
    <property type="entry name" value="CELL MEMBRANE PROTEIN YLR413W-RELATED"/>
    <property type="match status" value="1"/>
</dbReference>
<reference evidence="2" key="1">
    <citation type="journal article" date="2020" name="Stud. Mycol.">
        <title>101 Dothideomycetes genomes: a test case for predicting lifestyles and emergence of pathogens.</title>
        <authorList>
            <person name="Haridas S."/>
            <person name="Albert R."/>
            <person name="Binder M."/>
            <person name="Bloem J."/>
            <person name="Labutti K."/>
            <person name="Salamov A."/>
            <person name="Andreopoulos B."/>
            <person name="Baker S."/>
            <person name="Barry K."/>
            <person name="Bills G."/>
            <person name="Bluhm B."/>
            <person name="Cannon C."/>
            <person name="Castanera R."/>
            <person name="Culley D."/>
            <person name="Daum C."/>
            <person name="Ezra D."/>
            <person name="Gonzalez J."/>
            <person name="Henrissat B."/>
            <person name="Kuo A."/>
            <person name="Liang C."/>
            <person name="Lipzen A."/>
            <person name="Lutzoni F."/>
            <person name="Magnuson J."/>
            <person name="Mondo S."/>
            <person name="Nolan M."/>
            <person name="Ohm R."/>
            <person name="Pangilinan J."/>
            <person name="Park H.-J."/>
            <person name="Ramirez L."/>
            <person name="Alfaro M."/>
            <person name="Sun H."/>
            <person name="Tritt A."/>
            <person name="Yoshinaga Y."/>
            <person name="Zwiers L.-H."/>
            <person name="Turgeon B."/>
            <person name="Goodwin S."/>
            <person name="Spatafora J."/>
            <person name="Crous P."/>
            <person name="Grigoriev I."/>
        </authorList>
    </citation>
    <scope>NUCLEOTIDE SEQUENCE</scope>
    <source>
        <strain evidence="2">CBS 121739</strain>
    </source>
</reference>
<name>A0A6A6VTV5_9PEZI</name>
<keyword evidence="1" id="KW-0812">Transmembrane</keyword>
<dbReference type="InterPro" id="IPR052413">
    <property type="entry name" value="SUR7_domain"/>
</dbReference>
<dbReference type="AlphaFoldDB" id="A0A6A6VTV5"/>
<dbReference type="PANTHER" id="PTHR28019:SF7">
    <property type="entry name" value="SUR7 PROTEIN"/>
    <property type="match status" value="1"/>
</dbReference>
<proteinExistence type="predicted"/>
<evidence type="ECO:0008006" key="4">
    <source>
        <dbReference type="Google" id="ProtNLM"/>
    </source>
</evidence>
<keyword evidence="3" id="KW-1185">Reference proteome</keyword>
<feature type="transmembrane region" description="Helical" evidence="1">
    <location>
        <begin position="180"/>
        <end position="207"/>
    </location>
</feature>
<dbReference type="GO" id="GO:0031505">
    <property type="term" value="P:fungal-type cell wall organization"/>
    <property type="evidence" value="ECO:0007669"/>
    <property type="project" value="TreeGrafter"/>
</dbReference>
<dbReference type="OrthoDB" id="4159154at2759"/>
<evidence type="ECO:0000313" key="3">
    <source>
        <dbReference type="Proteomes" id="UP000799437"/>
    </source>
</evidence>
<accession>A0A6A6VTV5</accession>
<dbReference type="GO" id="GO:0051285">
    <property type="term" value="C:cell cortex of cell tip"/>
    <property type="evidence" value="ECO:0007669"/>
    <property type="project" value="TreeGrafter"/>
</dbReference>
<feature type="transmembrane region" description="Helical" evidence="1">
    <location>
        <begin position="213"/>
        <end position="237"/>
    </location>
</feature>
<keyword evidence="1" id="KW-1133">Transmembrane helix</keyword>
<evidence type="ECO:0000313" key="2">
    <source>
        <dbReference type="EMBL" id="KAF2753226.1"/>
    </source>
</evidence>
<keyword evidence="1" id="KW-0472">Membrane</keyword>
<organism evidence="2 3">
    <name type="scientific">Pseudovirgaria hyperparasitica</name>
    <dbReference type="NCBI Taxonomy" id="470096"/>
    <lineage>
        <taxon>Eukaryota</taxon>
        <taxon>Fungi</taxon>
        <taxon>Dikarya</taxon>
        <taxon>Ascomycota</taxon>
        <taxon>Pezizomycotina</taxon>
        <taxon>Dothideomycetes</taxon>
        <taxon>Dothideomycetes incertae sedis</taxon>
        <taxon>Acrospermales</taxon>
        <taxon>Acrospermaceae</taxon>
        <taxon>Pseudovirgaria</taxon>
    </lineage>
</organism>
<protein>
    <recommendedName>
        <fullName evidence="4">Integral membrane protein-like protein</fullName>
    </recommendedName>
</protein>
<gene>
    <name evidence="2" type="ORF">EJ05DRAFT_445273</name>
</gene>
<evidence type="ECO:0000256" key="1">
    <source>
        <dbReference type="SAM" id="Phobius"/>
    </source>
</evidence>
<sequence length="297" mass="32015">MRFQALVPVICSLVAFILSFLCLFAGNKPGFMEDYSLITINTSTIGQGYVDELLTSDSDNPLADIWNQISEPIADALDDGLESVTEALGLQDWYSAHLMNYCDGTYTPTSQPNATISSSDIHQNISNCSSAAALFSFNPRVALEQNLNKTRLNITLDELHWPSAIDDAVSTLRGAYEAVFVLYCLAIGLIFFSLLGSLVGILALGRYTALGNVVLAGLAFLAVGLASAVVTAVIEIGGNAINKYGNDVSIEAKKGSKFLALTWVATALMFVSMGTWVVFWVLGRRHSKRVSEKGYSS</sequence>
<dbReference type="Proteomes" id="UP000799437">
    <property type="component" value="Unassembled WGS sequence"/>
</dbReference>
<dbReference type="Pfam" id="PF06687">
    <property type="entry name" value="SUR7"/>
    <property type="match status" value="1"/>
</dbReference>
<feature type="transmembrane region" description="Helical" evidence="1">
    <location>
        <begin position="6"/>
        <end position="26"/>
    </location>
</feature>
<feature type="transmembrane region" description="Helical" evidence="1">
    <location>
        <begin position="258"/>
        <end position="282"/>
    </location>
</feature>
<dbReference type="EMBL" id="ML996585">
    <property type="protein sequence ID" value="KAF2753226.1"/>
    <property type="molecule type" value="Genomic_DNA"/>
</dbReference>